<comment type="caution">
    <text evidence="3">The sequence shown here is derived from an EMBL/GenBank/DDBJ whole genome shotgun (WGS) entry which is preliminary data.</text>
</comment>
<dbReference type="PANTHER" id="PTHR43022:SF1">
    <property type="entry name" value="PROTEIN SMF"/>
    <property type="match status" value="1"/>
</dbReference>
<dbReference type="SUPFAM" id="SSF102405">
    <property type="entry name" value="MCP/YpsA-like"/>
    <property type="match status" value="1"/>
</dbReference>
<feature type="domain" description="Smf/DprA SLOG" evidence="2">
    <location>
        <begin position="57"/>
        <end position="211"/>
    </location>
</feature>
<dbReference type="AlphaFoldDB" id="A0A956M0E6"/>
<protein>
    <submittedName>
        <fullName evidence="3">DNA-protecting protein DprA</fullName>
    </submittedName>
</protein>
<proteinExistence type="inferred from homology"/>
<sequence>MLARELAPECLLSGDPAAVLEDLDDKQITIERIRFLMGRGGALALAAERWERAGIWVLSRGHPQYPARLKKRLGGKSPSLLFGVGDRSHLNRGGIAIVGSRNATGPQLELAGQLGARAANEGVSIISGGARGVDEAAMLGALEFGGVAIGVLADSLMRASTSKKYRSFLASGQATLVSPFNPEAGFDVGNAMARNKYVYCLSDCALVVATANGT</sequence>
<dbReference type="GO" id="GO:0009294">
    <property type="term" value="P:DNA-mediated transformation"/>
    <property type="evidence" value="ECO:0007669"/>
    <property type="project" value="InterPro"/>
</dbReference>
<dbReference type="InterPro" id="IPR057666">
    <property type="entry name" value="DrpA_SLOG"/>
</dbReference>
<dbReference type="InterPro" id="IPR003488">
    <property type="entry name" value="DprA"/>
</dbReference>
<dbReference type="EMBL" id="JAGQHR010000550">
    <property type="protein sequence ID" value="MCA9729030.1"/>
    <property type="molecule type" value="Genomic_DNA"/>
</dbReference>
<dbReference type="Proteomes" id="UP000697710">
    <property type="component" value="Unassembled WGS sequence"/>
</dbReference>
<organism evidence="3 4">
    <name type="scientific">Eiseniibacteriota bacterium</name>
    <dbReference type="NCBI Taxonomy" id="2212470"/>
    <lineage>
        <taxon>Bacteria</taxon>
        <taxon>Candidatus Eiseniibacteriota</taxon>
    </lineage>
</organism>
<gene>
    <name evidence="3" type="ORF">KC729_15165</name>
</gene>
<evidence type="ECO:0000256" key="1">
    <source>
        <dbReference type="ARBA" id="ARBA00006525"/>
    </source>
</evidence>
<accession>A0A956M0E6</accession>
<feature type="non-terminal residue" evidence="3">
    <location>
        <position position="214"/>
    </location>
</feature>
<comment type="similarity">
    <text evidence="1">Belongs to the DprA/Smf family.</text>
</comment>
<reference evidence="3" key="2">
    <citation type="journal article" date="2021" name="Microbiome">
        <title>Successional dynamics and alternative stable states in a saline activated sludge microbial community over 9 years.</title>
        <authorList>
            <person name="Wang Y."/>
            <person name="Ye J."/>
            <person name="Ju F."/>
            <person name="Liu L."/>
            <person name="Boyd J.A."/>
            <person name="Deng Y."/>
            <person name="Parks D.H."/>
            <person name="Jiang X."/>
            <person name="Yin X."/>
            <person name="Woodcroft B.J."/>
            <person name="Tyson G.W."/>
            <person name="Hugenholtz P."/>
            <person name="Polz M.F."/>
            <person name="Zhang T."/>
        </authorList>
    </citation>
    <scope>NUCLEOTIDE SEQUENCE</scope>
    <source>
        <strain evidence="3">HKST-UBA01</strain>
    </source>
</reference>
<dbReference type="Gene3D" id="3.40.50.450">
    <property type="match status" value="1"/>
</dbReference>
<dbReference type="PANTHER" id="PTHR43022">
    <property type="entry name" value="PROTEIN SMF"/>
    <property type="match status" value="1"/>
</dbReference>
<dbReference type="Pfam" id="PF02481">
    <property type="entry name" value="DNA_processg_A"/>
    <property type="match status" value="1"/>
</dbReference>
<evidence type="ECO:0000313" key="4">
    <source>
        <dbReference type="Proteomes" id="UP000697710"/>
    </source>
</evidence>
<evidence type="ECO:0000259" key="2">
    <source>
        <dbReference type="Pfam" id="PF02481"/>
    </source>
</evidence>
<evidence type="ECO:0000313" key="3">
    <source>
        <dbReference type="EMBL" id="MCA9729030.1"/>
    </source>
</evidence>
<reference evidence="3" key="1">
    <citation type="submission" date="2020-04" db="EMBL/GenBank/DDBJ databases">
        <authorList>
            <person name="Zhang T."/>
        </authorList>
    </citation>
    <scope>NUCLEOTIDE SEQUENCE</scope>
    <source>
        <strain evidence="3">HKST-UBA01</strain>
    </source>
</reference>
<name>A0A956M0E6_UNCEI</name>